<reference evidence="1 2" key="1">
    <citation type="submission" date="2020-05" db="EMBL/GenBank/DDBJ databases">
        <title>Draft genome sequence of Desulfovibrio sp. strain HN2T.</title>
        <authorList>
            <person name="Ueno A."/>
            <person name="Tamazawa S."/>
            <person name="Tamamura S."/>
            <person name="Murakami T."/>
            <person name="Kiyama T."/>
            <person name="Inomata H."/>
            <person name="Amano Y."/>
            <person name="Miyakawa K."/>
            <person name="Tamaki H."/>
            <person name="Naganuma T."/>
            <person name="Kaneko K."/>
        </authorList>
    </citation>
    <scope>NUCLEOTIDE SEQUENCE [LARGE SCALE GENOMIC DNA]</scope>
    <source>
        <strain evidence="1 2">HN2</strain>
    </source>
</reference>
<dbReference type="EMBL" id="BLVO01000004">
    <property type="protein sequence ID" value="GFM32072.1"/>
    <property type="molecule type" value="Genomic_DNA"/>
</dbReference>
<evidence type="ECO:0000313" key="1">
    <source>
        <dbReference type="EMBL" id="GFM32072.1"/>
    </source>
</evidence>
<organism evidence="1 2">
    <name type="scientific">Desulfovibrio subterraneus</name>
    <dbReference type="NCBI Taxonomy" id="2718620"/>
    <lineage>
        <taxon>Bacteria</taxon>
        <taxon>Pseudomonadati</taxon>
        <taxon>Thermodesulfobacteriota</taxon>
        <taxon>Desulfovibrionia</taxon>
        <taxon>Desulfovibrionales</taxon>
        <taxon>Desulfovibrionaceae</taxon>
        <taxon>Desulfovibrio</taxon>
    </lineage>
</organism>
<evidence type="ECO:0000313" key="2">
    <source>
        <dbReference type="Proteomes" id="UP000503840"/>
    </source>
</evidence>
<protein>
    <recommendedName>
        <fullName evidence="3">YkgJ family cysteine cluster protein</fullName>
    </recommendedName>
</protein>
<evidence type="ECO:0008006" key="3">
    <source>
        <dbReference type="Google" id="ProtNLM"/>
    </source>
</evidence>
<dbReference type="AlphaFoldDB" id="A0A7J0BFV1"/>
<proteinExistence type="predicted"/>
<gene>
    <name evidence="1" type="ORF">DSM101010T_04370</name>
</gene>
<dbReference type="Proteomes" id="UP000503840">
    <property type="component" value="Unassembled WGS sequence"/>
</dbReference>
<comment type="caution">
    <text evidence="1">The sequence shown here is derived from an EMBL/GenBank/DDBJ whole genome shotgun (WGS) entry which is preliminary data.</text>
</comment>
<dbReference type="RefSeq" id="WP_174403744.1">
    <property type="nucleotide sequence ID" value="NZ_BLVO01000004.1"/>
</dbReference>
<sequence>MQNDGPCYLTSPEDPHVCARCAGMGPTCCHVTPGNEEFCFPLSRSEWERIVDYRSDEGGFAEEGNSRPFVDTMRRLFPMHDLEIEDMFPPHGSHMRLASDDEGYCAFLTSDGCRLPREVRPWFCLLFPFWVRGRMMTMFTASDCLVCRETRTLEESLALIGVTAKEVRYIFGRLKIAWGLAPETEE</sequence>
<name>A0A7J0BFV1_9BACT</name>
<accession>A0A7J0BFV1</accession>
<keyword evidence="2" id="KW-1185">Reference proteome</keyword>